<accession>G9MX50</accession>
<name>G9MX50_HYPVG</name>
<comment type="caution">
    <text evidence="1">The sequence shown here is derived from an EMBL/GenBank/DDBJ whole genome shotgun (WGS) entry which is preliminary data.</text>
</comment>
<dbReference type="AlphaFoldDB" id="G9MX50"/>
<dbReference type="Proteomes" id="UP000007115">
    <property type="component" value="Unassembled WGS sequence"/>
</dbReference>
<evidence type="ECO:0000313" key="1">
    <source>
        <dbReference type="EMBL" id="EHK20983.1"/>
    </source>
</evidence>
<dbReference type="VEuPathDB" id="FungiDB:TRIVIDRAFT_216285"/>
<evidence type="ECO:0000313" key="2">
    <source>
        <dbReference type="Proteomes" id="UP000007115"/>
    </source>
</evidence>
<keyword evidence="2" id="KW-1185">Reference proteome</keyword>
<dbReference type="GeneID" id="25791083"/>
<protein>
    <submittedName>
        <fullName evidence="1">Uncharacterized protein</fullName>
    </submittedName>
</protein>
<sequence length="100" mass="11628">MYSPHKLFLHNMRAEMRLVSPYGRNSIPQRRGVASLTTTSTACNRQLLIYSSAPFSYSTSLPPMWYASHLMTRHSFPSENWYEIPTTNWSNLRTGFPLRD</sequence>
<gene>
    <name evidence="1" type="ORF">TRIVIDRAFT_216285</name>
</gene>
<organism evidence="1 2">
    <name type="scientific">Hypocrea virens (strain Gv29-8 / FGSC 10586)</name>
    <name type="common">Gliocladium virens</name>
    <name type="synonym">Trichoderma virens</name>
    <dbReference type="NCBI Taxonomy" id="413071"/>
    <lineage>
        <taxon>Eukaryota</taxon>
        <taxon>Fungi</taxon>
        <taxon>Dikarya</taxon>
        <taxon>Ascomycota</taxon>
        <taxon>Pezizomycotina</taxon>
        <taxon>Sordariomycetes</taxon>
        <taxon>Hypocreomycetidae</taxon>
        <taxon>Hypocreales</taxon>
        <taxon>Hypocreaceae</taxon>
        <taxon>Trichoderma</taxon>
    </lineage>
</organism>
<dbReference type="EMBL" id="ABDF02000076">
    <property type="protein sequence ID" value="EHK20983.1"/>
    <property type="molecule type" value="Genomic_DNA"/>
</dbReference>
<dbReference type="RefSeq" id="XP_013955176.1">
    <property type="nucleotide sequence ID" value="XM_014099701.1"/>
</dbReference>
<reference evidence="1 2" key="1">
    <citation type="journal article" date="2011" name="Genome Biol.">
        <title>Comparative genome sequence analysis underscores mycoparasitism as the ancestral life style of Trichoderma.</title>
        <authorList>
            <person name="Kubicek C.P."/>
            <person name="Herrera-Estrella A."/>
            <person name="Seidl-Seiboth V."/>
            <person name="Martinez D.A."/>
            <person name="Druzhinina I.S."/>
            <person name="Thon M."/>
            <person name="Zeilinger S."/>
            <person name="Casas-Flores S."/>
            <person name="Horwitz B.A."/>
            <person name="Mukherjee P.K."/>
            <person name="Mukherjee M."/>
            <person name="Kredics L."/>
            <person name="Alcaraz L.D."/>
            <person name="Aerts A."/>
            <person name="Antal Z."/>
            <person name="Atanasova L."/>
            <person name="Cervantes-Badillo M.G."/>
            <person name="Challacombe J."/>
            <person name="Chertkov O."/>
            <person name="McCluskey K."/>
            <person name="Coulpier F."/>
            <person name="Deshpande N."/>
            <person name="von Doehren H."/>
            <person name="Ebbole D.J."/>
            <person name="Esquivel-Naranjo E.U."/>
            <person name="Fekete E."/>
            <person name="Flipphi M."/>
            <person name="Glaser F."/>
            <person name="Gomez-Rodriguez E.Y."/>
            <person name="Gruber S."/>
            <person name="Han C."/>
            <person name="Henrissat B."/>
            <person name="Hermosa R."/>
            <person name="Hernandez-Onate M."/>
            <person name="Karaffa L."/>
            <person name="Kosti I."/>
            <person name="Le Crom S."/>
            <person name="Lindquist E."/>
            <person name="Lucas S."/>
            <person name="Luebeck M."/>
            <person name="Luebeck P.S."/>
            <person name="Margeot A."/>
            <person name="Metz B."/>
            <person name="Misra M."/>
            <person name="Nevalainen H."/>
            <person name="Omann M."/>
            <person name="Packer N."/>
            <person name="Perrone G."/>
            <person name="Uresti-Rivera E.E."/>
            <person name="Salamov A."/>
            <person name="Schmoll M."/>
            <person name="Seiboth B."/>
            <person name="Shapiro H."/>
            <person name="Sukno S."/>
            <person name="Tamayo-Ramos J.A."/>
            <person name="Tisch D."/>
            <person name="Wiest A."/>
            <person name="Wilkinson H.H."/>
            <person name="Zhang M."/>
            <person name="Coutinho P.M."/>
            <person name="Kenerley C.M."/>
            <person name="Monte E."/>
            <person name="Baker S.E."/>
            <person name="Grigoriev I.V."/>
        </authorList>
    </citation>
    <scope>NUCLEOTIDE SEQUENCE [LARGE SCALE GENOMIC DNA]</scope>
    <source>
        <strain evidence="2">Gv29-8 / FGSC 10586</strain>
    </source>
</reference>
<proteinExistence type="predicted"/>
<dbReference type="HOGENOM" id="CLU_2306530_0_0_1"/>
<dbReference type="InParanoid" id="G9MX50"/>